<protein>
    <recommendedName>
        <fullName evidence="3">Cytidyltransferase-like domain-containing protein</fullName>
    </recommendedName>
</protein>
<sequence length="166" mass="17648">MQHSSALHRVITLSEALALRAQWRAEGVPLVFTNGHFDLLHVGHLDYLEKARALGGALLVAVNGDAATRALKGAGRPIVPAAERARLIAALHCVTAALIFEGETANSLISALQPEIYVKGGDYRHKPLPEREAVAVYGGRVVLIDTLADHSTSALIARIRALPADA</sequence>
<dbReference type="GO" id="GO:0016779">
    <property type="term" value="F:nucleotidyltransferase activity"/>
    <property type="evidence" value="ECO:0007669"/>
    <property type="project" value="UniProtKB-KW"/>
</dbReference>
<reference evidence="6 7" key="1">
    <citation type="submission" date="2017-11" db="EMBL/GenBank/DDBJ databases">
        <title>Evolution of Phototrophy in the Chloroflexi Phylum Driven by Horizontal Gene Transfer.</title>
        <authorList>
            <person name="Ward L.M."/>
            <person name="Hemp J."/>
            <person name="Shih P.M."/>
            <person name="Mcglynn S.E."/>
            <person name="Fischer W."/>
        </authorList>
    </citation>
    <scope>NUCLEOTIDE SEQUENCE [LARGE SCALE GENOMIC DNA]</scope>
    <source>
        <strain evidence="5">CP1_1M</strain>
        <strain evidence="4">JP3_13</strain>
    </source>
</reference>
<dbReference type="AlphaFoldDB" id="A0A2M8PBN5"/>
<dbReference type="SUPFAM" id="SSF52374">
    <property type="entry name" value="Nucleotidylyl transferase"/>
    <property type="match status" value="1"/>
</dbReference>
<evidence type="ECO:0000313" key="5">
    <source>
        <dbReference type="EMBL" id="PJF43400.1"/>
    </source>
</evidence>
<name>A0A2M8PBN5_9CHLR</name>
<evidence type="ECO:0000259" key="3">
    <source>
        <dbReference type="Pfam" id="PF01467"/>
    </source>
</evidence>
<dbReference type="Proteomes" id="UP000228947">
    <property type="component" value="Unassembled WGS sequence"/>
</dbReference>
<evidence type="ECO:0000313" key="7">
    <source>
        <dbReference type="Proteomes" id="UP000229681"/>
    </source>
</evidence>
<dbReference type="Gene3D" id="3.40.50.620">
    <property type="entry name" value="HUPs"/>
    <property type="match status" value="1"/>
</dbReference>
<accession>A0A2M8PBN5</accession>
<dbReference type="Pfam" id="PF01467">
    <property type="entry name" value="CTP_transf_like"/>
    <property type="match status" value="1"/>
</dbReference>
<dbReference type="InterPro" id="IPR014729">
    <property type="entry name" value="Rossmann-like_a/b/a_fold"/>
</dbReference>
<gene>
    <name evidence="4" type="ORF">CUN49_13015</name>
    <name evidence="5" type="ORF">CUN50_00310</name>
</gene>
<dbReference type="InterPro" id="IPR050385">
    <property type="entry name" value="Archaeal_FAD_synthase"/>
</dbReference>
<dbReference type="PANTHER" id="PTHR43793">
    <property type="entry name" value="FAD SYNTHASE"/>
    <property type="match status" value="1"/>
</dbReference>
<evidence type="ECO:0000256" key="1">
    <source>
        <dbReference type="ARBA" id="ARBA00022679"/>
    </source>
</evidence>
<comment type="caution">
    <text evidence="4">The sequence shown here is derived from an EMBL/GenBank/DDBJ whole genome shotgun (WGS) entry which is preliminary data.</text>
</comment>
<dbReference type="PANTHER" id="PTHR43793:SF2">
    <property type="entry name" value="BIFUNCTIONAL PROTEIN HLDE"/>
    <property type="match status" value="1"/>
</dbReference>
<evidence type="ECO:0000256" key="2">
    <source>
        <dbReference type="ARBA" id="ARBA00022695"/>
    </source>
</evidence>
<dbReference type="EMBL" id="PGTM01000235">
    <property type="protein sequence ID" value="PJF34961.1"/>
    <property type="molecule type" value="Genomic_DNA"/>
</dbReference>
<keyword evidence="1" id="KW-0808">Transferase</keyword>
<dbReference type="InterPro" id="IPR004821">
    <property type="entry name" value="Cyt_trans-like"/>
</dbReference>
<dbReference type="Proteomes" id="UP000229681">
    <property type="component" value="Unassembled WGS sequence"/>
</dbReference>
<dbReference type="NCBIfam" id="TIGR00125">
    <property type="entry name" value="cyt_tran_rel"/>
    <property type="match status" value="1"/>
</dbReference>
<evidence type="ECO:0000313" key="4">
    <source>
        <dbReference type="EMBL" id="PJF34961.1"/>
    </source>
</evidence>
<organism evidence="4 7">
    <name type="scientific">Candidatus Thermofonsia Clade 1 bacterium</name>
    <dbReference type="NCBI Taxonomy" id="2364210"/>
    <lineage>
        <taxon>Bacteria</taxon>
        <taxon>Bacillati</taxon>
        <taxon>Chloroflexota</taxon>
        <taxon>Candidatus Thermofontia</taxon>
        <taxon>Candidatus Thermofonsia Clade 1</taxon>
    </lineage>
</organism>
<proteinExistence type="predicted"/>
<dbReference type="EMBL" id="PGTL01000001">
    <property type="protein sequence ID" value="PJF43400.1"/>
    <property type="molecule type" value="Genomic_DNA"/>
</dbReference>
<feature type="domain" description="Cytidyltransferase-like" evidence="3">
    <location>
        <begin position="32"/>
        <end position="127"/>
    </location>
</feature>
<evidence type="ECO:0000313" key="6">
    <source>
        <dbReference type="Proteomes" id="UP000228947"/>
    </source>
</evidence>
<keyword evidence="2" id="KW-0548">Nucleotidyltransferase</keyword>